<evidence type="ECO:0000259" key="9">
    <source>
        <dbReference type="PROSITE" id="PS52040"/>
    </source>
</evidence>
<evidence type="ECO:0000313" key="11">
    <source>
        <dbReference type="Proteomes" id="UP000477311"/>
    </source>
</evidence>
<comment type="similarity">
    <text evidence="2">Belongs to the type II topoisomerase GyrA/ParC subunit family.</text>
</comment>
<dbReference type="GO" id="GO:0003677">
    <property type="term" value="F:DNA binding"/>
    <property type="evidence" value="ECO:0007669"/>
    <property type="project" value="UniProtKB-UniRule"/>
</dbReference>
<sequence>MSKRHKAKPSEQQPAPPLSEGTGAAAGSADSPAAAAPAGDNGNGESHVQAETVASVSRRPFDPKHPTTPLHRRVDRSFLEYASYVIRDRAIPSLADGLKPVQRRILWAMHLSDDGRFTKVANVVGDTMKFHPHGDASIYEALVVLANKRYLIEGQGNFGNIFTGDPPAAPRYIECRLTDLAREELFNDDLTELVPSYDGRNQEPVALPCKLPLLLMLGTEGIAVGLSARILPHNFPELLQAQIAILKGEPFKVLPDFPTGGLMDARDYQDGRGSVKVRARIKIKDPHTVVITEIPPGTTTDSIIASIEDAVRKGKLKVRSIHDYTSESVAIEIKVPPGVEAEQLVDALYAFTDCEVTLNSRIVVIKDHRPVEMTVSEVLRENTAQLVDLLRRELELRQRRLRDELHFRTLERIFIEERIYKRIEQCRTAEAVRRAVHEGFQPFQKELARPLTDEDVDKLLQLRIRRISLFDIQQHRHEMETLQAELKQVQKNLKNLTAYAIAHLERLLERYGPLFPRRTTKSARHEEVDARAVAFKAFKVSYDRESGYVGCKVSGDEFKCECSRYDRLLLVFRDGSYKMIELPEKLFVGSEVVWCGLPERDRVFTCVYADRRANYLKRFTFGGMILNKLYSLLPEKGRILYFSPDTPERLYIRYKPAPHQKIHQQTCDPSKVEVKSARVRGRQLSIKDIAAVGDRPPRGWDPEATTTEVVFA</sequence>
<feature type="compositionally biased region" description="Low complexity" evidence="8">
    <location>
        <begin position="23"/>
        <end position="44"/>
    </location>
</feature>
<dbReference type="PANTHER" id="PTHR43493">
    <property type="entry name" value="DNA GYRASE/TOPOISOMERASE SUBUNIT A"/>
    <property type="match status" value="1"/>
</dbReference>
<keyword evidence="5 6" id="KW-0413">Isomerase</keyword>
<feature type="domain" description="Topo IIA-type catalytic" evidence="9">
    <location>
        <begin position="91"/>
        <end position="507"/>
    </location>
</feature>
<evidence type="ECO:0000256" key="8">
    <source>
        <dbReference type="SAM" id="MobiDB-lite"/>
    </source>
</evidence>
<accession>A0A6M1RWF1</accession>
<dbReference type="GO" id="GO:0005737">
    <property type="term" value="C:cytoplasm"/>
    <property type="evidence" value="ECO:0007669"/>
    <property type="project" value="TreeGrafter"/>
</dbReference>
<evidence type="ECO:0000313" key="10">
    <source>
        <dbReference type="EMBL" id="NGO39704.1"/>
    </source>
</evidence>
<evidence type="ECO:0000256" key="5">
    <source>
        <dbReference type="ARBA" id="ARBA00023235"/>
    </source>
</evidence>
<evidence type="ECO:0000256" key="7">
    <source>
        <dbReference type="SAM" id="Coils"/>
    </source>
</evidence>
<feature type="coiled-coil region" evidence="7">
    <location>
        <begin position="472"/>
        <end position="499"/>
    </location>
</feature>
<keyword evidence="11" id="KW-1185">Reference proteome</keyword>
<dbReference type="Gene3D" id="3.90.199.10">
    <property type="entry name" value="Topoisomerase II, domain 5"/>
    <property type="match status" value="1"/>
</dbReference>
<feature type="region of interest" description="Disordered" evidence="8">
    <location>
        <begin position="1"/>
        <end position="70"/>
    </location>
</feature>
<dbReference type="NCBIfam" id="NF007209">
    <property type="entry name" value="PRK09631.1"/>
    <property type="match status" value="1"/>
</dbReference>
<keyword evidence="3 6" id="KW-0799">Topoisomerase</keyword>
<dbReference type="InterPro" id="IPR013760">
    <property type="entry name" value="Topo_IIA-like_dom_sf"/>
</dbReference>
<keyword evidence="7" id="KW-0175">Coiled coil</keyword>
<protein>
    <submittedName>
        <fullName evidence="10">DNA topoisomerase IV subunit A</fullName>
    </submittedName>
</protein>
<dbReference type="EMBL" id="JAAKYA010000066">
    <property type="protein sequence ID" value="NGO39704.1"/>
    <property type="molecule type" value="Genomic_DNA"/>
</dbReference>
<evidence type="ECO:0000256" key="4">
    <source>
        <dbReference type="ARBA" id="ARBA00023125"/>
    </source>
</evidence>
<dbReference type="SUPFAM" id="SSF56719">
    <property type="entry name" value="Type II DNA topoisomerase"/>
    <property type="match status" value="1"/>
</dbReference>
<dbReference type="GO" id="GO:0003918">
    <property type="term" value="F:DNA topoisomerase type II (double strand cut, ATP-hydrolyzing) activity"/>
    <property type="evidence" value="ECO:0007669"/>
    <property type="project" value="UniProtKB-EC"/>
</dbReference>
<dbReference type="GO" id="GO:0005524">
    <property type="term" value="F:ATP binding"/>
    <property type="evidence" value="ECO:0007669"/>
    <property type="project" value="InterPro"/>
</dbReference>
<dbReference type="GO" id="GO:0006265">
    <property type="term" value="P:DNA topological change"/>
    <property type="evidence" value="ECO:0007669"/>
    <property type="project" value="UniProtKB-UniRule"/>
</dbReference>
<comment type="catalytic activity">
    <reaction evidence="1 6">
        <text>ATP-dependent breakage, passage and rejoining of double-stranded DNA.</text>
        <dbReference type="EC" id="5.6.2.2"/>
    </reaction>
</comment>
<name>A0A6M1RWF1_9BACT</name>
<dbReference type="SMART" id="SM00434">
    <property type="entry name" value="TOP4c"/>
    <property type="match status" value="1"/>
</dbReference>
<reference evidence="10 11" key="1">
    <citation type="submission" date="2020-02" db="EMBL/GenBank/DDBJ databases">
        <title>Draft genome sequence of Limisphaera ngatamarikiensis NGM72.4T, a thermophilic Verrucomicrobia grouped in subdivision 3.</title>
        <authorList>
            <person name="Carere C.R."/>
            <person name="Steen J."/>
            <person name="Hugenholtz P."/>
            <person name="Stott M.B."/>
        </authorList>
    </citation>
    <scope>NUCLEOTIDE SEQUENCE [LARGE SCALE GENOMIC DNA]</scope>
    <source>
        <strain evidence="10 11">NGM72.4</strain>
    </source>
</reference>
<dbReference type="InterPro" id="IPR050220">
    <property type="entry name" value="Type_II_DNA_Topoisomerases"/>
</dbReference>
<dbReference type="Gene3D" id="3.30.1360.40">
    <property type="match status" value="1"/>
</dbReference>
<evidence type="ECO:0000256" key="6">
    <source>
        <dbReference type="PROSITE-ProRule" id="PRU01384"/>
    </source>
</evidence>
<dbReference type="Proteomes" id="UP000477311">
    <property type="component" value="Unassembled WGS sequence"/>
</dbReference>
<dbReference type="Pfam" id="PF00521">
    <property type="entry name" value="DNA_topoisoIV"/>
    <property type="match status" value="1"/>
</dbReference>
<proteinExistence type="inferred from homology"/>
<comment type="caution">
    <text evidence="10">The sequence shown here is derived from an EMBL/GenBank/DDBJ whole genome shotgun (WGS) entry which is preliminary data.</text>
</comment>
<gene>
    <name evidence="10" type="ORF">G4L39_09900</name>
</gene>
<dbReference type="PROSITE" id="PS52040">
    <property type="entry name" value="TOPO_IIA"/>
    <property type="match status" value="1"/>
</dbReference>
<dbReference type="InterPro" id="IPR013757">
    <property type="entry name" value="Topo_IIA_A_a_sf"/>
</dbReference>
<dbReference type="RefSeq" id="WP_165107878.1">
    <property type="nucleotide sequence ID" value="NZ_JAAKYA010000066.1"/>
</dbReference>
<dbReference type="InterPro" id="IPR013758">
    <property type="entry name" value="Topo_IIA_A/C_ab"/>
</dbReference>
<feature type="active site" description="O-(5'-phospho-DNA)-tyrosine intermediate" evidence="6">
    <location>
        <position position="172"/>
    </location>
</feature>
<organism evidence="10 11">
    <name type="scientific">Limisphaera ngatamarikiensis</name>
    <dbReference type="NCBI Taxonomy" id="1324935"/>
    <lineage>
        <taxon>Bacteria</taxon>
        <taxon>Pseudomonadati</taxon>
        <taxon>Verrucomicrobiota</taxon>
        <taxon>Verrucomicrobiia</taxon>
        <taxon>Limisphaerales</taxon>
        <taxon>Limisphaeraceae</taxon>
        <taxon>Limisphaera</taxon>
    </lineage>
</organism>
<keyword evidence="4 6" id="KW-0238">DNA-binding</keyword>
<dbReference type="Gene3D" id="1.10.268.10">
    <property type="entry name" value="Topoisomerase, domain 3"/>
    <property type="match status" value="1"/>
</dbReference>
<dbReference type="GO" id="GO:0009330">
    <property type="term" value="C:DNA topoisomerase type II (double strand cut, ATP-hydrolyzing) complex"/>
    <property type="evidence" value="ECO:0007669"/>
    <property type="project" value="TreeGrafter"/>
</dbReference>
<evidence type="ECO:0000256" key="2">
    <source>
        <dbReference type="ARBA" id="ARBA00008263"/>
    </source>
</evidence>
<dbReference type="PANTHER" id="PTHR43493:SF5">
    <property type="entry name" value="DNA GYRASE SUBUNIT A, CHLOROPLASTIC_MITOCHONDRIAL"/>
    <property type="match status" value="1"/>
</dbReference>
<evidence type="ECO:0000256" key="1">
    <source>
        <dbReference type="ARBA" id="ARBA00000185"/>
    </source>
</evidence>
<dbReference type="AlphaFoldDB" id="A0A6M1RWF1"/>
<dbReference type="InterPro" id="IPR002205">
    <property type="entry name" value="Topo_IIA_dom_A"/>
</dbReference>
<evidence type="ECO:0000256" key="3">
    <source>
        <dbReference type="ARBA" id="ARBA00023029"/>
    </source>
</evidence>